<gene>
    <name evidence="1" type="ORF">OTSTA716_2083</name>
</gene>
<dbReference type="InterPro" id="IPR012348">
    <property type="entry name" value="RNR-like"/>
</dbReference>
<dbReference type="Gene3D" id="1.10.620.20">
    <property type="entry name" value="Ribonucleotide Reductase, subunit A"/>
    <property type="match status" value="1"/>
</dbReference>
<evidence type="ECO:0000313" key="1">
    <source>
        <dbReference type="EMBL" id="KJV71997.1"/>
    </source>
</evidence>
<evidence type="ECO:0000313" key="2">
    <source>
        <dbReference type="Proteomes" id="UP000033671"/>
    </source>
</evidence>
<comment type="caution">
    <text evidence="1">The sequence shown here is derived from an EMBL/GenBank/DDBJ whole genome shotgun (WGS) entry which is preliminary data.</text>
</comment>
<reference evidence="1 2" key="1">
    <citation type="submission" date="2015-01" db="EMBL/GenBank/DDBJ databases">
        <title>Genome Sequencing of Rickettsiales.</title>
        <authorList>
            <person name="Daugherty S.C."/>
            <person name="Su Q."/>
            <person name="Abolude K."/>
            <person name="Beier-Sexton M."/>
            <person name="Carlyon J.A."/>
            <person name="Carter R."/>
            <person name="Day N.P."/>
            <person name="Dumler S.J."/>
            <person name="Dyachenko V."/>
            <person name="Godinez A."/>
            <person name="Kurtti T.J."/>
            <person name="Lichay M."/>
            <person name="Mullins K.E."/>
            <person name="Ott S."/>
            <person name="Pappas-Brown V."/>
            <person name="Paris D.H."/>
            <person name="Patel P."/>
            <person name="Richards A.L."/>
            <person name="Sadzewicz L."/>
            <person name="Sears K."/>
            <person name="Seidman D."/>
            <person name="Sengamalay N."/>
            <person name="Stenos J."/>
            <person name="Tallon L.J."/>
            <person name="Vincent G."/>
            <person name="Fraser C.M."/>
            <person name="Munderloh U."/>
            <person name="Dunning-Hotopp J.C."/>
        </authorList>
    </citation>
    <scope>NUCLEOTIDE SEQUENCE [LARGE SCALE GENOMIC DNA]</scope>
    <source>
        <strain evidence="1 2">TA716</strain>
    </source>
</reference>
<protein>
    <submittedName>
        <fullName evidence="1">Uncharacterized protein</fullName>
    </submittedName>
</protein>
<dbReference type="GO" id="GO:0016491">
    <property type="term" value="F:oxidoreductase activity"/>
    <property type="evidence" value="ECO:0007669"/>
    <property type="project" value="InterPro"/>
</dbReference>
<dbReference type="Proteomes" id="UP000033671">
    <property type="component" value="Unassembled WGS sequence"/>
</dbReference>
<accession>A0A0F3NWA4</accession>
<dbReference type="EMBL" id="LAOA01000123">
    <property type="protein sequence ID" value="KJV71997.1"/>
    <property type="molecule type" value="Genomic_DNA"/>
</dbReference>
<organism evidence="1 2">
    <name type="scientific">Orientia tsutsugamushi str. TA716</name>
    <dbReference type="NCBI Taxonomy" id="1359175"/>
    <lineage>
        <taxon>Bacteria</taxon>
        <taxon>Pseudomonadati</taxon>
        <taxon>Pseudomonadota</taxon>
        <taxon>Alphaproteobacteria</taxon>
        <taxon>Rickettsiales</taxon>
        <taxon>Rickettsiaceae</taxon>
        <taxon>Rickettsieae</taxon>
        <taxon>Orientia</taxon>
    </lineage>
</organism>
<name>A0A0F3NWA4_ORITS</name>
<sequence length="118" mass="14079">MEFMQNFGDYISFDMETKFLEILENRNSIRTKPRNIFKIKEKGYFFPINRQVLFSDHRVCELKDEGTEYILVQSLFCYFNIIIKLELDLVNNICKKIIDNTTIVKYNAIQRQGAYTVS</sequence>
<proteinExistence type="predicted"/>
<dbReference type="AlphaFoldDB" id="A0A0F3NWA4"/>